<dbReference type="RefSeq" id="WP_267777863.1">
    <property type="nucleotide sequence ID" value="NZ_JAPNKE010000002.1"/>
</dbReference>
<comment type="caution">
    <text evidence="1">The sequence shown here is derived from an EMBL/GenBank/DDBJ whole genome shotgun (WGS) entry which is preliminary data.</text>
</comment>
<evidence type="ECO:0000313" key="1">
    <source>
        <dbReference type="EMBL" id="MCY1013749.1"/>
    </source>
</evidence>
<reference evidence="1" key="1">
    <citation type="submission" date="2022-11" db="EMBL/GenBank/DDBJ databases">
        <title>Minimal conservation of predation-associated metabolite biosynthetic gene clusters underscores biosynthetic potential of Myxococcota including descriptions for ten novel species: Archangium lansinium sp. nov., Myxococcus landrumus sp. nov., Nannocystis bai.</title>
        <authorList>
            <person name="Ahearne A."/>
            <person name="Stevens C."/>
            <person name="Phillips K."/>
        </authorList>
    </citation>
    <scope>NUCLEOTIDE SEQUENCE</scope>
    <source>
        <strain evidence="1">Na p29</strain>
    </source>
</reference>
<keyword evidence="2" id="KW-1185">Reference proteome</keyword>
<proteinExistence type="predicted"/>
<evidence type="ECO:0000313" key="2">
    <source>
        <dbReference type="Proteomes" id="UP001150924"/>
    </source>
</evidence>
<gene>
    <name evidence="1" type="ORF">OV079_51150</name>
</gene>
<dbReference type="EMBL" id="JAPNKE010000002">
    <property type="protein sequence ID" value="MCY1013749.1"/>
    <property type="molecule type" value="Genomic_DNA"/>
</dbReference>
<dbReference type="Proteomes" id="UP001150924">
    <property type="component" value="Unassembled WGS sequence"/>
</dbReference>
<dbReference type="AlphaFoldDB" id="A0A9X3F3G3"/>
<sequence length="174" mass="18181">MKSARSSSRATSAPIPSDIGLYCHDVDADTGKGTCTPLCTGSLVAPTCDAGLTCFDVLAIPLCVAECDPLLLGCPAGQACNYRTYAFGCWPIMDEPKQELEVCEDLNQCEPGSMCLGSEYAAACDPSEIGCCAAYCDLDDPGVCPSVGEICRPFFLPGDAPPEYQDVGVCALPE</sequence>
<organism evidence="1 2">
    <name type="scientific">Nannocystis pusilla</name>
    <dbReference type="NCBI Taxonomy" id="889268"/>
    <lineage>
        <taxon>Bacteria</taxon>
        <taxon>Pseudomonadati</taxon>
        <taxon>Myxococcota</taxon>
        <taxon>Polyangia</taxon>
        <taxon>Nannocystales</taxon>
        <taxon>Nannocystaceae</taxon>
        <taxon>Nannocystis</taxon>
    </lineage>
</organism>
<accession>A0A9X3F3G3</accession>
<name>A0A9X3F3G3_9BACT</name>
<protein>
    <submittedName>
        <fullName evidence="1">Uncharacterized protein</fullName>
    </submittedName>
</protein>